<reference evidence="2" key="1">
    <citation type="journal article" date="2019" name="Int. J. Syst. Evol. Microbiol.">
        <title>The Global Catalogue of Microorganisms (GCM) 10K type strain sequencing project: providing services to taxonomists for standard genome sequencing and annotation.</title>
        <authorList>
            <consortium name="The Broad Institute Genomics Platform"/>
            <consortium name="The Broad Institute Genome Sequencing Center for Infectious Disease"/>
            <person name="Wu L."/>
            <person name="Ma J."/>
        </authorList>
    </citation>
    <scope>NUCLEOTIDE SEQUENCE [LARGE SCALE GENOMIC DNA]</scope>
    <source>
        <strain evidence="2">JCM 17925</strain>
    </source>
</reference>
<accession>A0ABP8KPT4</accession>
<dbReference type="SUPFAM" id="SSF52374">
    <property type="entry name" value="Nucleotidylyl transferase"/>
    <property type="match status" value="1"/>
</dbReference>
<organism evidence="1 2">
    <name type="scientific">Nibrella viscosa</name>
    <dbReference type="NCBI Taxonomy" id="1084524"/>
    <lineage>
        <taxon>Bacteria</taxon>
        <taxon>Pseudomonadati</taxon>
        <taxon>Bacteroidota</taxon>
        <taxon>Cytophagia</taxon>
        <taxon>Cytophagales</taxon>
        <taxon>Spirosomataceae</taxon>
        <taxon>Nibrella</taxon>
    </lineage>
</organism>
<name>A0ABP8KPT4_9BACT</name>
<evidence type="ECO:0000313" key="1">
    <source>
        <dbReference type="EMBL" id="GAA4411568.1"/>
    </source>
</evidence>
<keyword evidence="1" id="KW-0675">Receptor</keyword>
<dbReference type="Proteomes" id="UP001500936">
    <property type="component" value="Unassembled WGS sequence"/>
</dbReference>
<dbReference type="RefSeq" id="WP_345269469.1">
    <property type="nucleotide sequence ID" value="NZ_BAABHB010000008.1"/>
</dbReference>
<evidence type="ECO:0000313" key="2">
    <source>
        <dbReference type="Proteomes" id="UP001500936"/>
    </source>
</evidence>
<comment type="caution">
    <text evidence="1">The sequence shown here is derived from an EMBL/GenBank/DDBJ whole genome shotgun (WGS) entry which is preliminary data.</text>
</comment>
<gene>
    <name evidence="1" type="ORF">GCM10023187_37650</name>
</gene>
<dbReference type="Gene3D" id="3.40.50.620">
    <property type="entry name" value="HUPs"/>
    <property type="match status" value="1"/>
</dbReference>
<proteinExistence type="predicted"/>
<protein>
    <submittedName>
        <fullName evidence="1">TonB-dependent receptor</fullName>
    </submittedName>
</protein>
<dbReference type="InterPro" id="IPR014729">
    <property type="entry name" value="Rossmann-like_a/b/a_fold"/>
</dbReference>
<keyword evidence="2" id="KW-1185">Reference proteome</keyword>
<sequence>MYEKNIGTKQKALRINLDRKIYGSFAEIGAGQETAAVFFKAGGSSGTVAKTMSAYDMTFSDAIYGPEESGRYVVESRLLKMLNKEYSLLEKRLAEKRGADTTFFAFANTVVALNYQKTNEGHGWLGLRFQLTPQAAYNDVIIHVRMLDNENILQQQALGIIGTNLIYGCFYYYKSPETLVLSLMDDLTPERIQIDMIRFDGPDFAGVDNRLMSLHLVKNGFTDAALFGPDGRVLQPSEALYKKHILLLRGRLRPVTNVHVDMFENGLKQFEAEPDVDCERVVSVSELTLHNLKANEQGIDEKDFLDRVDILCSLGQTVMISNYHEYYRLVAYLSRLTRLKIGLILGIPNLEYIFEESHYEFLPGGILESFATLFSRKVKLFVYPTLKEGQIYTCQDFHLAPNLEPLYQYLVQNDKIEDIRDYNEQNLHIETDQVLEMIQRGEDGWERMVPESVVRQIKDNCLFGYPCDVQYTPIGEQVRKQVEAEHVATSEPQV</sequence>
<dbReference type="EMBL" id="BAABHB010000008">
    <property type="protein sequence ID" value="GAA4411568.1"/>
    <property type="molecule type" value="Genomic_DNA"/>
</dbReference>